<dbReference type="SUPFAM" id="SSF75217">
    <property type="entry name" value="alpha/beta knot"/>
    <property type="match status" value="1"/>
</dbReference>
<protein>
    <recommendedName>
        <fullName evidence="4 12">Ribosomal RNA small subunit methyltransferase E</fullName>
        <ecNumber evidence="3 12">2.1.1.193</ecNumber>
    </recommendedName>
</protein>
<evidence type="ECO:0000256" key="2">
    <source>
        <dbReference type="ARBA" id="ARBA00005528"/>
    </source>
</evidence>
<comment type="function">
    <text evidence="10 12">Specifically methylates the N3 position of the uracil ring of uridine 1498 (m3U1498) in 16S rRNA. Acts on the fully assembled 30S ribosomal subunit.</text>
</comment>
<sequence length="246" mass="26021">MSSTLPVFSVEELPTGELARLDGPEGKHAATVRRMRSGARLLLSDGRGGMAECLVTDVGRDALDLEVVRRDTVPAAEPRVRLVQALVKGDRGELAVELATEAGVDVVTPWRAERCVARWEDGPRGAKALARWRNSALQAAKQARRAWTPTVTEPCSTSEIVAALRGCEAAFVLHESAELGLAEAELPTAGEIAVIVGPEGGITEQELSTLRAAGVRPVRLGHEVLRASTAGAVALGALGALTSRWR</sequence>
<dbReference type="InterPro" id="IPR006700">
    <property type="entry name" value="RsmE"/>
</dbReference>
<evidence type="ECO:0000256" key="4">
    <source>
        <dbReference type="ARBA" id="ARBA00013673"/>
    </source>
</evidence>
<accession>A0A1G9E342</accession>
<evidence type="ECO:0000259" key="13">
    <source>
        <dbReference type="Pfam" id="PF04452"/>
    </source>
</evidence>
<evidence type="ECO:0000313" key="15">
    <source>
        <dbReference type="EMBL" id="SDK70523.1"/>
    </source>
</evidence>
<dbReference type="GO" id="GO:0070475">
    <property type="term" value="P:rRNA base methylation"/>
    <property type="evidence" value="ECO:0007669"/>
    <property type="project" value="TreeGrafter"/>
</dbReference>
<evidence type="ECO:0000256" key="12">
    <source>
        <dbReference type="PIRNR" id="PIRNR015601"/>
    </source>
</evidence>
<reference evidence="16" key="1">
    <citation type="submission" date="2016-10" db="EMBL/GenBank/DDBJ databases">
        <authorList>
            <person name="Varghese N."/>
            <person name="Submissions S."/>
        </authorList>
    </citation>
    <scope>NUCLEOTIDE SEQUENCE [LARGE SCALE GENOMIC DNA]</scope>
    <source>
        <strain evidence="16">DSM 45460</strain>
    </source>
</reference>
<dbReference type="InterPro" id="IPR029028">
    <property type="entry name" value="Alpha/beta_knot_MTases"/>
</dbReference>
<evidence type="ECO:0000256" key="6">
    <source>
        <dbReference type="ARBA" id="ARBA00022552"/>
    </source>
</evidence>
<organism evidence="15 16">
    <name type="scientific">Actinopolyspora mzabensis</name>
    <dbReference type="NCBI Taxonomy" id="995066"/>
    <lineage>
        <taxon>Bacteria</taxon>
        <taxon>Bacillati</taxon>
        <taxon>Actinomycetota</taxon>
        <taxon>Actinomycetes</taxon>
        <taxon>Actinopolysporales</taxon>
        <taxon>Actinopolysporaceae</taxon>
        <taxon>Actinopolyspora</taxon>
    </lineage>
</organism>
<dbReference type="CDD" id="cd18084">
    <property type="entry name" value="RsmE-like"/>
    <property type="match status" value="1"/>
</dbReference>
<dbReference type="NCBIfam" id="NF008693">
    <property type="entry name" value="PRK11713.2-3"/>
    <property type="match status" value="1"/>
</dbReference>
<evidence type="ECO:0000256" key="9">
    <source>
        <dbReference type="ARBA" id="ARBA00022691"/>
    </source>
</evidence>
<dbReference type="SUPFAM" id="SSF88697">
    <property type="entry name" value="PUA domain-like"/>
    <property type="match status" value="1"/>
</dbReference>
<comment type="similarity">
    <text evidence="2 12">Belongs to the RNA methyltransferase RsmE family.</text>
</comment>
<keyword evidence="7 12" id="KW-0489">Methyltransferase</keyword>
<gene>
    <name evidence="15" type="ORF">SAMN04487820_11195</name>
</gene>
<dbReference type="InterPro" id="IPR015947">
    <property type="entry name" value="PUA-like_sf"/>
</dbReference>
<proteinExistence type="inferred from homology"/>
<dbReference type="OrthoDB" id="9808126at2"/>
<dbReference type="AlphaFoldDB" id="A0A1G9E342"/>
<keyword evidence="16" id="KW-1185">Reference proteome</keyword>
<keyword evidence="6 12" id="KW-0698">rRNA processing</keyword>
<evidence type="ECO:0000256" key="11">
    <source>
        <dbReference type="ARBA" id="ARBA00047944"/>
    </source>
</evidence>
<dbReference type="RefSeq" id="WP_092630653.1">
    <property type="nucleotide sequence ID" value="NZ_FNFM01000011.1"/>
</dbReference>
<dbReference type="FunFam" id="3.40.1280.10:FF:000023">
    <property type="entry name" value="Ribosomal RNA small subunit methyltransferase E"/>
    <property type="match status" value="1"/>
</dbReference>
<evidence type="ECO:0000259" key="14">
    <source>
        <dbReference type="Pfam" id="PF20260"/>
    </source>
</evidence>
<keyword evidence="8 12" id="KW-0808">Transferase</keyword>
<evidence type="ECO:0000256" key="5">
    <source>
        <dbReference type="ARBA" id="ARBA00022490"/>
    </source>
</evidence>
<dbReference type="Proteomes" id="UP000199213">
    <property type="component" value="Unassembled WGS sequence"/>
</dbReference>
<dbReference type="InterPro" id="IPR046887">
    <property type="entry name" value="RsmE_PUA-like"/>
</dbReference>
<keyword evidence="9 12" id="KW-0949">S-adenosyl-L-methionine</keyword>
<feature type="domain" description="Ribosomal RNA small subunit methyltransferase E methyltransferase" evidence="13">
    <location>
        <begin position="78"/>
        <end position="238"/>
    </location>
</feature>
<name>A0A1G9E342_ACTMZ</name>
<evidence type="ECO:0000256" key="1">
    <source>
        <dbReference type="ARBA" id="ARBA00004496"/>
    </source>
</evidence>
<dbReference type="Pfam" id="PF20260">
    <property type="entry name" value="PUA_4"/>
    <property type="match status" value="1"/>
</dbReference>
<comment type="subcellular location">
    <subcellularLocation>
        <location evidence="1 12">Cytoplasm</location>
    </subcellularLocation>
</comment>
<dbReference type="EC" id="2.1.1.193" evidence="3 12"/>
<dbReference type="InterPro" id="IPR029026">
    <property type="entry name" value="tRNA_m1G_MTases_N"/>
</dbReference>
<evidence type="ECO:0000256" key="3">
    <source>
        <dbReference type="ARBA" id="ARBA00012328"/>
    </source>
</evidence>
<dbReference type="PIRSF" id="PIRSF015601">
    <property type="entry name" value="MTase_slr0722"/>
    <property type="match status" value="1"/>
</dbReference>
<evidence type="ECO:0000256" key="7">
    <source>
        <dbReference type="ARBA" id="ARBA00022603"/>
    </source>
</evidence>
<dbReference type="Pfam" id="PF04452">
    <property type="entry name" value="Methyltrans_RNA"/>
    <property type="match status" value="1"/>
</dbReference>
<dbReference type="Gene3D" id="2.40.240.20">
    <property type="entry name" value="Hypothetical PUA domain-like, domain 1"/>
    <property type="match status" value="1"/>
</dbReference>
<dbReference type="GO" id="GO:0070042">
    <property type="term" value="F:rRNA (uridine-N3-)-methyltransferase activity"/>
    <property type="evidence" value="ECO:0007669"/>
    <property type="project" value="TreeGrafter"/>
</dbReference>
<evidence type="ECO:0000313" key="16">
    <source>
        <dbReference type="Proteomes" id="UP000199213"/>
    </source>
</evidence>
<dbReference type="Gene3D" id="3.40.1280.10">
    <property type="match status" value="1"/>
</dbReference>
<dbReference type="PANTHER" id="PTHR30027">
    <property type="entry name" value="RIBOSOMAL RNA SMALL SUBUNIT METHYLTRANSFERASE E"/>
    <property type="match status" value="1"/>
</dbReference>
<dbReference type="EMBL" id="FNFM01000011">
    <property type="protein sequence ID" value="SDK70523.1"/>
    <property type="molecule type" value="Genomic_DNA"/>
</dbReference>
<keyword evidence="5 12" id="KW-0963">Cytoplasm</keyword>
<dbReference type="PANTHER" id="PTHR30027:SF3">
    <property type="entry name" value="16S RRNA (URACIL(1498)-N(3))-METHYLTRANSFERASE"/>
    <property type="match status" value="1"/>
</dbReference>
<evidence type="ECO:0000256" key="10">
    <source>
        <dbReference type="ARBA" id="ARBA00025699"/>
    </source>
</evidence>
<dbReference type="NCBIfam" id="TIGR00046">
    <property type="entry name" value="RsmE family RNA methyltransferase"/>
    <property type="match status" value="1"/>
</dbReference>
<comment type="catalytic activity">
    <reaction evidence="11 12">
        <text>uridine(1498) in 16S rRNA + S-adenosyl-L-methionine = N(3)-methyluridine(1498) in 16S rRNA + S-adenosyl-L-homocysteine + H(+)</text>
        <dbReference type="Rhea" id="RHEA:42920"/>
        <dbReference type="Rhea" id="RHEA-COMP:10283"/>
        <dbReference type="Rhea" id="RHEA-COMP:10284"/>
        <dbReference type="ChEBI" id="CHEBI:15378"/>
        <dbReference type="ChEBI" id="CHEBI:57856"/>
        <dbReference type="ChEBI" id="CHEBI:59789"/>
        <dbReference type="ChEBI" id="CHEBI:65315"/>
        <dbReference type="ChEBI" id="CHEBI:74502"/>
        <dbReference type="EC" id="2.1.1.193"/>
    </reaction>
</comment>
<dbReference type="InterPro" id="IPR046886">
    <property type="entry name" value="RsmE_MTase_dom"/>
</dbReference>
<dbReference type="GO" id="GO:0005737">
    <property type="term" value="C:cytoplasm"/>
    <property type="evidence" value="ECO:0007669"/>
    <property type="project" value="UniProtKB-SubCell"/>
</dbReference>
<feature type="domain" description="Ribosomal RNA small subunit methyltransferase E PUA-like" evidence="14">
    <location>
        <begin position="21"/>
        <end position="67"/>
    </location>
</feature>
<evidence type="ECO:0000256" key="8">
    <source>
        <dbReference type="ARBA" id="ARBA00022679"/>
    </source>
</evidence>